<reference evidence="2 3" key="1">
    <citation type="journal article" date="2010" name="Stand. Genomic Sci.">
        <title>Complete genome sequence of Denitrovibrio acetiphilus type strain (N2460).</title>
        <authorList>
            <person name="Kiss H."/>
            <person name="Lang E."/>
            <person name="Lapidus A."/>
            <person name="Copeland A."/>
            <person name="Nolan M."/>
            <person name="Glavina Del Rio T."/>
            <person name="Chen F."/>
            <person name="Lucas S."/>
            <person name="Tice H."/>
            <person name="Cheng J.F."/>
            <person name="Han C."/>
            <person name="Goodwin L."/>
            <person name="Pitluck S."/>
            <person name="Liolios K."/>
            <person name="Pati A."/>
            <person name="Ivanova N."/>
            <person name="Mavromatis K."/>
            <person name="Chen A."/>
            <person name="Palaniappan K."/>
            <person name="Land M."/>
            <person name="Hauser L."/>
            <person name="Chang Y.J."/>
            <person name="Jeffries C.D."/>
            <person name="Detter J.C."/>
            <person name="Brettin T."/>
            <person name="Spring S."/>
            <person name="Rohde M."/>
            <person name="Goker M."/>
            <person name="Woyke T."/>
            <person name="Bristow J."/>
            <person name="Eisen J.A."/>
            <person name="Markowitz V."/>
            <person name="Hugenholtz P."/>
            <person name="Kyrpides N.C."/>
            <person name="Klenk H.P."/>
        </authorList>
    </citation>
    <scope>NUCLEOTIDE SEQUENCE [LARGE SCALE GENOMIC DNA]</scope>
    <source>
        <strain evidence="3">DSM 12809 / NBRC 114555 / N2460</strain>
    </source>
</reference>
<dbReference type="Proteomes" id="UP000002012">
    <property type="component" value="Chromosome"/>
</dbReference>
<dbReference type="PaxDb" id="522772-Dacet_0965"/>
<name>D4H697_DENA2</name>
<protein>
    <recommendedName>
        <fullName evidence="4">DUF3450 domain-containing protein</fullName>
    </recommendedName>
</protein>
<dbReference type="eggNOG" id="COG2433">
    <property type="taxonomic scope" value="Bacteria"/>
</dbReference>
<dbReference type="InParanoid" id="D4H697"/>
<dbReference type="Pfam" id="PF11932">
    <property type="entry name" value="DUF3450"/>
    <property type="match status" value="1"/>
</dbReference>
<organism evidence="2 3">
    <name type="scientific">Denitrovibrio acetiphilus (strain DSM 12809 / NBRC 114555 / N2460)</name>
    <dbReference type="NCBI Taxonomy" id="522772"/>
    <lineage>
        <taxon>Bacteria</taxon>
        <taxon>Pseudomonadati</taxon>
        <taxon>Deferribacterota</taxon>
        <taxon>Deferribacteres</taxon>
        <taxon>Deferribacterales</taxon>
        <taxon>Geovibrionaceae</taxon>
        <taxon>Denitrovibrio</taxon>
    </lineage>
</organism>
<dbReference type="AlphaFoldDB" id="D4H697"/>
<accession>D4H697</accession>
<dbReference type="InterPro" id="IPR016866">
    <property type="entry name" value="UCP028069"/>
</dbReference>
<proteinExistence type="predicted"/>
<keyword evidence="1" id="KW-0732">Signal</keyword>
<feature type="signal peptide" evidence="1">
    <location>
        <begin position="1"/>
        <end position="18"/>
    </location>
</feature>
<dbReference type="OrthoDB" id="5880116at2"/>
<evidence type="ECO:0000313" key="3">
    <source>
        <dbReference type="Proteomes" id="UP000002012"/>
    </source>
</evidence>
<dbReference type="STRING" id="522772.Dacet_0965"/>
<keyword evidence="3" id="KW-1185">Reference proteome</keyword>
<evidence type="ECO:0000313" key="2">
    <source>
        <dbReference type="EMBL" id="ADD67743.1"/>
    </source>
</evidence>
<sequence length="248" mass="28593" precursor="true">MKNIFAVILLLLSASAYAETAGEILNTQKSIHSIKSKFYEEKEEWDKDKLNMEERYGALTRAVEAREAYLLNLKKINEELAGELERKKTKMTSAKGVERRLDILLADMLMKLQRHIESTSGYTYDQRMQSLEEMMRLNADPEVKPQEKIRRVAELFMVEADLARFAEVYEEKVTLNGKEISGYLLRLGALGQFFTTPDKRRAAVYDPAQNGFTEIDQRYAQEIMKAARIIEKKAAPELVHLPVGRLQR</sequence>
<evidence type="ECO:0000256" key="1">
    <source>
        <dbReference type="SAM" id="SignalP"/>
    </source>
</evidence>
<evidence type="ECO:0008006" key="4">
    <source>
        <dbReference type="Google" id="ProtNLM"/>
    </source>
</evidence>
<dbReference type="KEGG" id="dap:Dacet_0965"/>
<feature type="chain" id="PRO_5003058266" description="DUF3450 domain-containing protein" evidence="1">
    <location>
        <begin position="19"/>
        <end position="248"/>
    </location>
</feature>
<dbReference type="HOGENOM" id="CLU_1118739_0_0_0"/>
<dbReference type="RefSeq" id="WP_013010274.1">
    <property type="nucleotide sequence ID" value="NC_013943.1"/>
</dbReference>
<gene>
    <name evidence="2" type="ordered locus">Dacet_0965</name>
</gene>
<dbReference type="EMBL" id="CP001968">
    <property type="protein sequence ID" value="ADD67743.1"/>
    <property type="molecule type" value="Genomic_DNA"/>
</dbReference>